<dbReference type="Proteomes" id="UP001501822">
    <property type="component" value="Unassembled WGS sequence"/>
</dbReference>
<proteinExistence type="predicted"/>
<evidence type="ECO:0000313" key="2">
    <source>
        <dbReference type="Proteomes" id="UP001501822"/>
    </source>
</evidence>
<comment type="caution">
    <text evidence="1">The sequence shown here is derived from an EMBL/GenBank/DDBJ whole genome shotgun (WGS) entry which is preliminary data.</text>
</comment>
<sequence>MAWGGLLLTRPAEQGALPQLRAAKRIVWRGSPMARSASACPGDQGCWGEVGWRGAGMVSCSSCGATAEAPLGWMTELTERGPVYLCDRCSRENIRSIEGRLDPVYW</sequence>
<evidence type="ECO:0000313" key="1">
    <source>
        <dbReference type="EMBL" id="GAA0362428.1"/>
    </source>
</evidence>
<reference evidence="1 2" key="1">
    <citation type="journal article" date="2019" name="Int. J. Syst. Evol. Microbiol.">
        <title>The Global Catalogue of Microorganisms (GCM) 10K type strain sequencing project: providing services to taxonomists for standard genome sequencing and annotation.</title>
        <authorList>
            <consortium name="The Broad Institute Genomics Platform"/>
            <consortium name="The Broad Institute Genome Sequencing Center for Infectious Disease"/>
            <person name="Wu L."/>
            <person name="Ma J."/>
        </authorList>
    </citation>
    <scope>NUCLEOTIDE SEQUENCE [LARGE SCALE GENOMIC DNA]</scope>
    <source>
        <strain evidence="1 2">JCM 3146</strain>
    </source>
</reference>
<gene>
    <name evidence="1" type="ORF">GCM10010151_60560</name>
</gene>
<organism evidence="1 2">
    <name type="scientific">Actinoallomurus spadix</name>
    <dbReference type="NCBI Taxonomy" id="79912"/>
    <lineage>
        <taxon>Bacteria</taxon>
        <taxon>Bacillati</taxon>
        <taxon>Actinomycetota</taxon>
        <taxon>Actinomycetes</taxon>
        <taxon>Streptosporangiales</taxon>
        <taxon>Thermomonosporaceae</taxon>
        <taxon>Actinoallomurus</taxon>
    </lineage>
</organism>
<accession>A0ABN0XEZ4</accession>
<keyword evidence="2" id="KW-1185">Reference proteome</keyword>
<protein>
    <submittedName>
        <fullName evidence="1">Uncharacterized protein</fullName>
    </submittedName>
</protein>
<dbReference type="EMBL" id="BAAABM010000056">
    <property type="protein sequence ID" value="GAA0362428.1"/>
    <property type="molecule type" value="Genomic_DNA"/>
</dbReference>
<name>A0ABN0XEZ4_9ACTN</name>